<dbReference type="OrthoDB" id="6271157at2"/>
<sequence>MLMEWLHRDIDGEEQLRRYRECLEEFNELEFHDAYVAKIQHEYQLLQVLFEEQLVQHDEPNCSEK</sequence>
<protein>
    <submittedName>
        <fullName evidence="1">Uncharacterized protein</fullName>
    </submittedName>
</protein>
<proteinExistence type="predicted"/>
<name>A0A5B8QU60_9GAMM</name>
<dbReference type="AlphaFoldDB" id="A0A5B8QU60"/>
<reference evidence="1 2" key="1">
    <citation type="journal article" date="2019" name="Ecotoxicol. Environ. Saf.">
        <title>Microbial characterization of heavy metal resistant bacterial strains isolated from an electroplating wastewater treatment plant.</title>
        <authorList>
            <person name="Cai X."/>
            <person name="Zheng X."/>
            <person name="Zhang D."/>
            <person name="Iqbal W."/>
            <person name="Liu C."/>
            <person name="Yang B."/>
            <person name="Zhao X."/>
            <person name="Lu X."/>
            <person name="Mao Y."/>
        </authorList>
    </citation>
    <scope>NUCLEOTIDE SEQUENCE [LARGE SCALE GENOMIC DNA]</scope>
    <source>
        <strain evidence="1 2">Ni1-3</strain>
    </source>
</reference>
<accession>A0A5B8QU60</accession>
<dbReference type="EMBL" id="CP031775">
    <property type="protein sequence ID" value="QDZ89387.1"/>
    <property type="molecule type" value="Genomic_DNA"/>
</dbReference>
<gene>
    <name evidence="1" type="ORF">D0436_02360</name>
</gene>
<dbReference type="Proteomes" id="UP000321124">
    <property type="component" value="Chromosome"/>
</dbReference>
<dbReference type="RefSeq" id="WP_133179161.1">
    <property type="nucleotide sequence ID" value="NZ_CP031775.2"/>
</dbReference>
<dbReference type="KEGG" id="sdeo:D0436_02360"/>
<evidence type="ECO:0000313" key="1">
    <source>
        <dbReference type="EMBL" id="QDZ89387.1"/>
    </source>
</evidence>
<organism evidence="1 2">
    <name type="scientific">Shewanella decolorationis</name>
    <dbReference type="NCBI Taxonomy" id="256839"/>
    <lineage>
        <taxon>Bacteria</taxon>
        <taxon>Pseudomonadati</taxon>
        <taxon>Pseudomonadota</taxon>
        <taxon>Gammaproteobacteria</taxon>
        <taxon>Alteromonadales</taxon>
        <taxon>Shewanellaceae</taxon>
        <taxon>Shewanella</taxon>
    </lineage>
</organism>
<evidence type="ECO:0000313" key="2">
    <source>
        <dbReference type="Proteomes" id="UP000321124"/>
    </source>
</evidence>